<dbReference type="GeneID" id="37221976"/>
<dbReference type="EMBL" id="KZ824461">
    <property type="protein sequence ID" value="RAK97595.1"/>
    <property type="molecule type" value="Genomic_DNA"/>
</dbReference>
<dbReference type="GO" id="GO:0005811">
    <property type="term" value="C:lipid droplet"/>
    <property type="evidence" value="ECO:0007669"/>
    <property type="project" value="TreeGrafter"/>
</dbReference>
<evidence type="ECO:0000256" key="6">
    <source>
        <dbReference type="ARBA" id="ARBA00023589"/>
    </source>
</evidence>
<dbReference type="STRING" id="1448316.A0A395GQ27"/>
<dbReference type="SUPFAM" id="SSF51735">
    <property type="entry name" value="NAD(P)-binding Rossmann-fold domains"/>
    <property type="match status" value="1"/>
</dbReference>
<dbReference type="VEuPathDB" id="FungiDB:BO80DRAFT_389267"/>
<gene>
    <name evidence="10" type="ORF">BO80DRAFT_389267</name>
</gene>
<name>A0A395GQ27_9EURO</name>
<dbReference type="RefSeq" id="XP_025571923.1">
    <property type="nucleotide sequence ID" value="XM_025717111.1"/>
</dbReference>
<evidence type="ECO:0000256" key="1">
    <source>
        <dbReference type="ARBA" id="ARBA00022516"/>
    </source>
</evidence>
<dbReference type="InterPro" id="IPR051593">
    <property type="entry name" value="Ergosterol_Biosynth_ERG27"/>
</dbReference>
<dbReference type="EC" id="1.1.1.270" evidence="8"/>
<comment type="pathway">
    <text evidence="6">Steroid biosynthesis; zymosterol biosynthesis; zymosterol from lanosterol: step 5/6.</text>
</comment>
<keyword evidence="4" id="KW-0560">Oxidoreductase</keyword>
<dbReference type="AlphaFoldDB" id="A0A395GQ27"/>
<dbReference type="Proteomes" id="UP000249402">
    <property type="component" value="Unassembled WGS sequence"/>
</dbReference>
<evidence type="ECO:0000256" key="2">
    <source>
        <dbReference type="ARBA" id="ARBA00022857"/>
    </source>
</evidence>
<evidence type="ECO:0000256" key="5">
    <source>
        <dbReference type="ARBA" id="ARBA00023098"/>
    </source>
</evidence>
<evidence type="ECO:0000313" key="10">
    <source>
        <dbReference type="EMBL" id="RAK97595.1"/>
    </source>
</evidence>
<protein>
    <recommendedName>
        <fullName evidence="8">3beta-hydroxysteroid 3-dehydrogenase</fullName>
        <ecNumber evidence="8">1.1.1.270</ecNumber>
    </recommendedName>
</protein>
<evidence type="ECO:0000256" key="8">
    <source>
        <dbReference type="ARBA" id="ARBA00023621"/>
    </source>
</evidence>
<organism evidence="10 11">
    <name type="scientific">Aspergillus ibericus CBS 121593</name>
    <dbReference type="NCBI Taxonomy" id="1448316"/>
    <lineage>
        <taxon>Eukaryota</taxon>
        <taxon>Fungi</taxon>
        <taxon>Dikarya</taxon>
        <taxon>Ascomycota</taxon>
        <taxon>Pezizomycotina</taxon>
        <taxon>Eurotiomycetes</taxon>
        <taxon>Eurotiomycetidae</taxon>
        <taxon>Eurotiales</taxon>
        <taxon>Aspergillaceae</taxon>
        <taxon>Aspergillus</taxon>
        <taxon>Aspergillus subgen. Circumdati</taxon>
    </lineage>
</organism>
<keyword evidence="1" id="KW-0444">Lipid biosynthesis</keyword>
<sequence>MADTMQENPQTQYYVLVTGANSGVGFDICKRLITDFFKTRPATHHLTIIFTTRSTKKATDTLRRLQAHLPSTSTPKITLHPETVDLSNLLSVRALSRRLTTTIPHLDNIILNAGIGGWTGINWLSAIYGVLTDLVHQVTWFTHKIAPAGMVTSSQTTMVSGSEPRLGAIFCANVFGHYMLSHNLMPLLHRSRQPGRVIWMSSLEATIQHFNVDDLQGLRTTVPYESSKTLTDVLALTADLPSTRPWVDGYYAVSSTGSVVSEDQGEVKTYLAHPGICGTGILPLALPLFWAMIAAFWMARMLGSPWHTLSTYGGASAPVWLAVSRQKELDEAEEQYRAHGGGCVKWGSSCDRWGRDRAVSTEVDGWGHGGVVGQMVVEEDRLRRRKRGMKDLTAEEKEAFEELGRKCWRQMEELRVQWEEILEKEEREKG</sequence>
<dbReference type="OrthoDB" id="9989144at2759"/>
<accession>A0A395GQ27</accession>
<keyword evidence="3" id="KW-0752">Steroid biosynthesis</keyword>
<keyword evidence="11" id="KW-1185">Reference proteome</keyword>
<dbReference type="PRINTS" id="PR00081">
    <property type="entry name" value="GDHRDH"/>
</dbReference>
<evidence type="ECO:0000256" key="9">
    <source>
        <dbReference type="SAM" id="Phobius"/>
    </source>
</evidence>
<dbReference type="GO" id="GO:0005741">
    <property type="term" value="C:mitochondrial outer membrane"/>
    <property type="evidence" value="ECO:0007669"/>
    <property type="project" value="TreeGrafter"/>
</dbReference>
<feature type="transmembrane region" description="Helical" evidence="9">
    <location>
        <begin position="280"/>
        <end position="299"/>
    </location>
</feature>
<evidence type="ECO:0000313" key="11">
    <source>
        <dbReference type="Proteomes" id="UP000249402"/>
    </source>
</evidence>
<keyword evidence="9" id="KW-0812">Transmembrane</keyword>
<proteinExistence type="inferred from homology"/>
<dbReference type="GO" id="GO:0006696">
    <property type="term" value="P:ergosterol biosynthetic process"/>
    <property type="evidence" value="ECO:0007669"/>
    <property type="project" value="TreeGrafter"/>
</dbReference>
<keyword evidence="2" id="KW-0521">NADP</keyword>
<dbReference type="PANTHER" id="PTHR43647:SF1">
    <property type="entry name" value="3-KETO-STEROID REDUCTASE ERG27"/>
    <property type="match status" value="1"/>
</dbReference>
<dbReference type="Pfam" id="PF00106">
    <property type="entry name" value="adh_short"/>
    <property type="match status" value="1"/>
</dbReference>
<comment type="similarity">
    <text evidence="7">Belongs to the short-chain dehydrogenases/reductases (SDR) family. ERG27 subfamily.</text>
</comment>
<keyword evidence="9" id="KW-0472">Membrane</keyword>
<dbReference type="GO" id="GO:0000253">
    <property type="term" value="F:3-beta-hydroxysteroid 3-dehydrogenase (NADP+) activity"/>
    <property type="evidence" value="ECO:0007669"/>
    <property type="project" value="UniProtKB-EC"/>
</dbReference>
<keyword evidence="5" id="KW-0443">Lipid metabolism</keyword>
<reference evidence="10 11" key="1">
    <citation type="submission" date="2018-02" db="EMBL/GenBank/DDBJ databases">
        <title>The genomes of Aspergillus section Nigri reveals drivers in fungal speciation.</title>
        <authorList>
            <consortium name="DOE Joint Genome Institute"/>
            <person name="Vesth T.C."/>
            <person name="Nybo J."/>
            <person name="Theobald S."/>
            <person name="Brandl J."/>
            <person name="Frisvad J.C."/>
            <person name="Nielsen K.F."/>
            <person name="Lyhne E.K."/>
            <person name="Kogle M.E."/>
            <person name="Kuo A."/>
            <person name="Riley R."/>
            <person name="Clum A."/>
            <person name="Nolan M."/>
            <person name="Lipzen A."/>
            <person name="Salamov A."/>
            <person name="Henrissat B."/>
            <person name="Wiebenga A."/>
            <person name="De vries R.P."/>
            <person name="Grigoriev I.V."/>
            <person name="Mortensen U.H."/>
            <person name="Andersen M.R."/>
            <person name="Baker S.E."/>
        </authorList>
    </citation>
    <scope>NUCLEOTIDE SEQUENCE [LARGE SCALE GENOMIC DNA]</scope>
    <source>
        <strain evidence="10 11">CBS 121593</strain>
    </source>
</reference>
<dbReference type="InterPro" id="IPR002347">
    <property type="entry name" value="SDR_fam"/>
</dbReference>
<dbReference type="PANTHER" id="PTHR43647">
    <property type="entry name" value="DEHYDROGENASE"/>
    <property type="match status" value="1"/>
</dbReference>
<dbReference type="InterPro" id="IPR036291">
    <property type="entry name" value="NAD(P)-bd_dom_sf"/>
</dbReference>
<evidence type="ECO:0000256" key="3">
    <source>
        <dbReference type="ARBA" id="ARBA00022955"/>
    </source>
</evidence>
<evidence type="ECO:0000256" key="7">
    <source>
        <dbReference type="ARBA" id="ARBA00023593"/>
    </source>
</evidence>
<feature type="non-terminal residue" evidence="10">
    <location>
        <position position="430"/>
    </location>
</feature>
<dbReference type="Gene3D" id="3.40.50.720">
    <property type="entry name" value="NAD(P)-binding Rossmann-like Domain"/>
    <property type="match status" value="1"/>
</dbReference>
<dbReference type="GO" id="GO:0005789">
    <property type="term" value="C:endoplasmic reticulum membrane"/>
    <property type="evidence" value="ECO:0007669"/>
    <property type="project" value="TreeGrafter"/>
</dbReference>
<keyword evidence="9" id="KW-1133">Transmembrane helix</keyword>
<evidence type="ECO:0000256" key="4">
    <source>
        <dbReference type="ARBA" id="ARBA00023002"/>
    </source>
</evidence>